<comment type="similarity">
    <text evidence="1">Belongs to the peptidase S13 family.</text>
</comment>
<dbReference type="GO" id="GO:0006508">
    <property type="term" value="P:proteolysis"/>
    <property type="evidence" value="ECO:0007669"/>
    <property type="project" value="InterPro"/>
</dbReference>
<evidence type="ECO:0000256" key="1">
    <source>
        <dbReference type="ARBA" id="ARBA00006096"/>
    </source>
</evidence>
<evidence type="ECO:0000313" key="4">
    <source>
        <dbReference type="EMBL" id="OWK46512.1"/>
    </source>
</evidence>
<dbReference type="Gene3D" id="3.50.80.20">
    <property type="entry name" value="D-Ala-D-Ala carboxypeptidase C, peptidase S13"/>
    <property type="match status" value="1"/>
</dbReference>
<accession>A0A225DYW6</accession>
<dbReference type="GO" id="GO:0004185">
    <property type="term" value="F:serine-type carboxypeptidase activity"/>
    <property type="evidence" value="ECO:0007669"/>
    <property type="project" value="InterPro"/>
</dbReference>
<protein>
    <submittedName>
        <fullName evidence="4">D-alanyl-D-alanine carboxypeptidase</fullName>
    </submittedName>
</protein>
<feature type="signal peptide" evidence="3">
    <location>
        <begin position="1"/>
        <end position="27"/>
    </location>
</feature>
<name>A0A225DYW6_9BACT</name>
<dbReference type="Pfam" id="PF02113">
    <property type="entry name" value="Peptidase_S13"/>
    <property type="match status" value="1"/>
</dbReference>
<dbReference type="InterPro" id="IPR000667">
    <property type="entry name" value="Peptidase_S13"/>
</dbReference>
<comment type="caution">
    <text evidence="4">The sequence shown here is derived from an EMBL/GenBank/DDBJ whole genome shotgun (WGS) entry which is preliminary data.</text>
</comment>
<dbReference type="Proteomes" id="UP000214646">
    <property type="component" value="Unassembled WGS sequence"/>
</dbReference>
<keyword evidence="4" id="KW-0645">Protease</keyword>
<keyword evidence="5" id="KW-1185">Reference proteome</keyword>
<dbReference type="GO" id="GO:0000270">
    <property type="term" value="P:peptidoglycan metabolic process"/>
    <property type="evidence" value="ECO:0007669"/>
    <property type="project" value="TreeGrafter"/>
</dbReference>
<keyword evidence="2" id="KW-0378">Hydrolase</keyword>
<keyword evidence="3" id="KW-0732">Signal</keyword>
<dbReference type="PANTHER" id="PTHR30023">
    <property type="entry name" value="D-ALANYL-D-ALANINE CARBOXYPEPTIDASE"/>
    <property type="match status" value="1"/>
</dbReference>
<evidence type="ECO:0000256" key="3">
    <source>
        <dbReference type="SAM" id="SignalP"/>
    </source>
</evidence>
<dbReference type="InterPro" id="IPR012338">
    <property type="entry name" value="Beta-lactam/transpept-like"/>
</dbReference>
<dbReference type="EMBL" id="NIDE01000001">
    <property type="protein sequence ID" value="OWK46512.1"/>
    <property type="molecule type" value="Genomic_DNA"/>
</dbReference>
<proteinExistence type="inferred from homology"/>
<feature type="chain" id="PRO_5012466011" evidence="3">
    <location>
        <begin position="28"/>
        <end position="528"/>
    </location>
</feature>
<dbReference type="AlphaFoldDB" id="A0A225DYW6"/>
<organism evidence="4 5">
    <name type="scientific">Fimbriiglobus ruber</name>
    <dbReference type="NCBI Taxonomy" id="1908690"/>
    <lineage>
        <taxon>Bacteria</taxon>
        <taxon>Pseudomonadati</taxon>
        <taxon>Planctomycetota</taxon>
        <taxon>Planctomycetia</taxon>
        <taxon>Gemmatales</taxon>
        <taxon>Gemmataceae</taxon>
        <taxon>Fimbriiglobus</taxon>
    </lineage>
</organism>
<dbReference type="SUPFAM" id="SSF56601">
    <property type="entry name" value="beta-lactamase/transpeptidase-like"/>
    <property type="match status" value="1"/>
</dbReference>
<gene>
    <name evidence="4" type="ORF">FRUB_00211</name>
</gene>
<keyword evidence="4" id="KW-0121">Carboxypeptidase</keyword>
<sequence length="528" mass="55835">MSGRLRGWAVVALVSAGGSLATPAARADDAVAKKLEAVMDGPDYKQGHWGVLVADAKTGDPVYARNADRMFAPASVTKLFTCAAAIIAFGPDHKFETPVYRRGEIEGNGVLRGDLILVAKGDLTFGSRTDKHGKVVFQNSDHTYASGTSTDYKLTDTDPLTAFDALAKQIHDVGINVVTGGVWVDDRLFESAKGTGSGPGTISPVLVNDNAIDLLVEPGPTPGSPAIVKVRPATVYFRTDFDVITGPPASAARFVAPENARDLFLRGSIPADSKPIVRVVPVERPADLARTLFVEALKRAGVRVTAPVVQPPGAAQFARLPDKKDGYKNLTTVATFRSPPLKEAIKVTLKVSHNLYASTLPCLVGVKNGQSTLEAGLREEGRILKELGLDVSGISFGGGAGGANADHVTPAATVQLLRLMKKRPEWEAYREALPILGVDGTLATSVPENSPARGKVFAKTGTLFWDDSANGRSFLTSKALAGVMTTTAGRDLVFAMFINDVPLPPGASPSREGKTLGKLCEILYENVK</sequence>
<dbReference type="NCBIfam" id="TIGR00666">
    <property type="entry name" value="PBP4"/>
    <property type="match status" value="1"/>
</dbReference>
<dbReference type="OrthoDB" id="9802627at2"/>
<reference evidence="5" key="1">
    <citation type="submission" date="2017-06" db="EMBL/GenBank/DDBJ databases">
        <title>Genome analysis of Fimbriiglobus ruber SP5, the first member of the order Planctomycetales with confirmed chitinolytic capability.</title>
        <authorList>
            <person name="Ravin N.V."/>
            <person name="Rakitin A.L."/>
            <person name="Ivanova A.A."/>
            <person name="Beletsky A.V."/>
            <person name="Kulichevskaya I.S."/>
            <person name="Mardanov A.V."/>
            <person name="Dedysh S.N."/>
        </authorList>
    </citation>
    <scope>NUCLEOTIDE SEQUENCE [LARGE SCALE GENOMIC DNA]</scope>
    <source>
        <strain evidence="5">SP5</strain>
    </source>
</reference>
<evidence type="ECO:0000313" key="5">
    <source>
        <dbReference type="Proteomes" id="UP000214646"/>
    </source>
</evidence>
<dbReference type="Gene3D" id="3.40.710.10">
    <property type="entry name" value="DD-peptidase/beta-lactamase superfamily"/>
    <property type="match status" value="2"/>
</dbReference>
<evidence type="ECO:0000256" key="2">
    <source>
        <dbReference type="ARBA" id="ARBA00022801"/>
    </source>
</evidence>
<dbReference type="PANTHER" id="PTHR30023:SF0">
    <property type="entry name" value="PENICILLIN-SENSITIVE CARBOXYPEPTIDASE A"/>
    <property type="match status" value="1"/>
</dbReference>
<dbReference type="RefSeq" id="WP_088251727.1">
    <property type="nucleotide sequence ID" value="NZ_NIDE01000001.1"/>
</dbReference>